<evidence type="ECO:0000313" key="2">
    <source>
        <dbReference type="EMBL" id="KAH9833426.1"/>
    </source>
</evidence>
<reference evidence="1 3" key="1">
    <citation type="journal article" date="2021" name="Environ. Microbiol.">
        <title>Gene family expansions and transcriptome signatures uncover fungal adaptations to wood decay.</title>
        <authorList>
            <person name="Hage H."/>
            <person name="Miyauchi S."/>
            <person name="Viragh M."/>
            <person name="Drula E."/>
            <person name="Min B."/>
            <person name="Chaduli D."/>
            <person name="Navarro D."/>
            <person name="Favel A."/>
            <person name="Norest M."/>
            <person name="Lesage-Meessen L."/>
            <person name="Balint B."/>
            <person name="Merenyi Z."/>
            <person name="de Eugenio L."/>
            <person name="Morin E."/>
            <person name="Martinez A.T."/>
            <person name="Baldrian P."/>
            <person name="Stursova M."/>
            <person name="Martinez M.J."/>
            <person name="Novotny C."/>
            <person name="Magnuson J.K."/>
            <person name="Spatafora J.W."/>
            <person name="Maurice S."/>
            <person name="Pangilinan J."/>
            <person name="Andreopoulos W."/>
            <person name="LaButti K."/>
            <person name="Hundley H."/>
            <person name="Na H."/>
            <person name="Kuo A."/>
            <person name="Barry K."/>
            <person name="Lipzen A."/>
            <person name="Henrissat B."/>
            <person name="Riley R."/>
            <person name="Ahrendt S."/>
            <person name="Nagy L.G."/>
            <person name="Grigoriev I.V."/>
            <person name="Martin F."/>
            <person name="Rosso M.N."/>
        </authorList>
    </citation>
    <scope>NUCLEOTIDE SEQUENCE [LARGE SCALE GENOMIC DNA]</scope>
    <source>
        <strain evidence="1 3">CIRM-BRFM 1785</strain>
    </source>
</reference>
<dbReference type="Proteomes" id="UP000814176">
    <property type="component" value="Unassembled WGS sequence"/>
</dbReference>
<evidence type="ECO:0000313" key="1">
    <source>
        <dbReference type="EMBL" id="KAH9828559.1"/>
    </source>
</evidence>
<comment type="caution">
    <text evidence="1">The sequence shown here is derived from an EMBL/GenBank/DDBJ whole genome shotgun (WGS) entry which is preliminary data.</text>
</comment>
<protein>
    <submittedName>
        <fullName evidence="1">Uncharacterized protein</fullName>
    </submittedName>
</protein>
<evidence type="ECO:0000313" key="3">
    <source>
        <dbReference type="Proteomes" id="UP000814176"/>
    </source>
</evidence>
<keyword evidence="3" id="KW-1185">Reference proteome</keyword>
<proteinExistence type="predicted"/>
<dbReference type="RefSeq" id="XP_047776166.1">
    <property type="nucleotide sequence ID" value="XM_047924456.1"/>
</dbReference>
<dbReference type="EMBL" id="JADCUA010000018">
    <property type="protein sequence ID" value="KAH9833426.1"/>
    <property type="molecule type" value="Genomic_DNA"/>
</dbReference>
<sequence length="101" mass="11425">MFVSLSSRVCAIPALHVIAGFPRGLQSWTLSTIHHVPDYELISNVYDHNEPRELARISSSSRVLVCTNLASVAHGYDSYPSYRANCYYPGYARSRRYVSQQ</sequence>
<dbReference type="EMBL" id="JADCUA010000066">
    <property type="protein sequence ID" value="KAH9828559.1"/>
    <property type="molecule type" value="Genomic_DNA"/>
</dbReference>
<accession>A0ABQ8JX21</accession>
<dbReference type="GeneID" id="72005188"/>
<gene>
    <name evidence="2" type="ORF">C8Q71DRAFT_773324</name>
    <name evidence="1" type="ORF">C8Q71DRAFT_793202</name>
</gene>
<name>A0ABQ8JX21_9APHY</name>
<organism evidence="1 3">
    <name type="scientific">Rhodofomes roseus</name>
    <dbReference type="NCBI Taxonomy" id="34475"/>
    <lineage>
        <taxon>Eukaryota</taxon>
        <taxon>Fungi</taxon>
        <taxon>Dikarya</taxon>
        <taxon>Basidiomycota</taxon>
        <taxon>Agaricomycotina</taxon>
        <taxon>Agaricomycetes</taxon>
        <taxon>Polyporales</taxon>
        <taxon>Rhodofomes</taxon>
    </lineage>
</organism>